<dbReference type="RefSeq" id="WP_130605367.1">
    <property type="nucleotide sequence ID" value="NZ_AP019400.1"/>
</dbReference>
<keyword evidence="2" id="KW-1185">Reference proteome</keyword>
<dbReference type="AlphaFoldDB" id="A0A3T1D087"/>
<sequence length="227" mass="26136">MANIIRKKFVLVFLLFVLVATTLYFYDDKPQSTQNENVANINAPSDDFTKRVGNIHGLLEVLPFNEMVKKSDKIVKVKINSKLKEINEPSAKTIFEAEVINDIYSKDNDGIRKINIMQAGNSQWSFNNNPLFAPGDVYVLFLKKTVKFDLENTYWLIGEETSVFEQVDSNTLIKWSHPEPELGSISDQKLIDKWVEKDERFNKDIQTVTESDLLEITNKILGQEEKK</sequence>
<dbReference type="OrthoDB" id="2973100at2"/>
<dbReference type="Proteomes" id="UP000289856">
    <property type="component" value="Chromosome"/>
</dbReference>
<dbReference type="EMBL" id="AP019400">
    <property type="protein sequence ID" value="BBI31510.1"/>
    <property type="molecule type" value="Genomic_DNA"/>
</dbReference>
<organism evidence="1 2">
    <name type="scientific">Cohnella abietis</name>
    <dbReference type="NCBI Taxonomy" id="2507935"/>
    <lineage>
        <taxon>Bacteria</taxon>
        <taxon>Bacillati</taxon>
        <taxon>Bacillota</taxon>
        <taxon>Bacilli</taxon>
        <taxon>Bacillales</taxon>
        <taxon>Paenibacillaceae</taxon>
        <taxon>Cohnella</taxon>
    </lineage>
</organism>
<name>A0A3T1D087_9BACL</name>
<proteinExistence type="predicted"/>
<dbReference type="KEGG" id="cohn:KCTCHS21_09090"/>
<reference evidence="1 2" key="1">
    <citation type="submission" date="2019-01" db="EMBL/GenBank/DDBJ databases">
        <title>Complete genome sequence of Cohnella hallensis HS21 isolated from Korean fir (Abies koreana) rhizospheric soil.</title>
        <authorList>
            <person name="Jiang L."/>
            <person name="Kang S.W."/>
            <person name="Kim S."/>
            <person name="Jung J."/>
            <person name="Kim C.Y."/>
            <person name="Kim D.H."/>
            <person name="Kim S.W."/>
            <person name="Lee J."/>
        </authorList>
    </citation>
    <scope>NUCLEOTIDE SEQUENCE [LARGE SCALE GENOMIC DNA]</scope>
    <source>
        <strain evidence="1 2">HS21</strain>
    </source>
</reference>
<evidence type="ECO:0000313" key="2">
    <source>
        <dbReference type="Proteomes" id="UP000289856"/>
    </source>
</evidence>
<gene>
    <name evidence="1" type="ORF">KCTCHS21_09090</name>
</gene>
<protein>
    <submittedName>
        <fullName evidence="1">Uncharacterized protein</fullName>
    </submittedName>
</protein>
<accession>A0A3T1D087</accession>
<evidence type="ECO:0000313" key="1">
    <source>
        <dbReference type="EMBL" id="BBI31510.1"/>
    </source>
</evidence>